<evidence type="ECO:0000256" key="6">
    <source>
        <dbReference type="ARBA" id="ARBA00022932"/>
    </source>
</evidence>
<dbReference type="EC" id="2.7.7.7" evidence="1"/>
<dbReference type="NCBIfam" id="NF005972">
    <property type="entry name" value="PRK08058.1"/>
    <property type="match status" value="1"/>
</dbReference>
<keyword evidence="10" id="KW-1185">Reference proteome</keyword>
<evidence type="ECO:0000256" key="7">
    <source>
        <dbReference type="ARBA" id="ARBA00049244"/>
    </source>
</evidence>
<organism evidence="9 10">
    <name type="scientific">Marinococcus luteus</name>
    <dbReference type="NCBI Taxonomy" id="1122204"/>
    <lineage>
        <taxon>Bacteria</taxon>
        <taxon>Bacillati</taxon>
        <taxon>Bacillota</taxon>
        <taxon>Bacilli</taxon>
        <taxon>Bacillales</taxon>
        <taxon>Bacillaceae</taxon>
        <taxon>Marinococcus</taxon>
    </lineage>
</organism>
<reference evidence="9 10" key="1">
    <citation type="submission" date="2016-10" db="EMBL/GenBank/DDBJ databases">
        <authorList>
            <person name="de Groot N.N."/>
        </authorList>
    </citation>
    <scope>NUCLEOTIDE SEQUENCE [LARGE SCALE GENOMIC DNA]</scope>
    <source>
        <strain evidence="9 10">DSM 23126</strain>
    </source>
</reference>
<dbReference type="AlphaFoldDB" id="A0A1H2W456"/>
<feature type="domain" description="DNA polymerase III delta subunit C-terminal" evidence="8">
    <location>
        <begin position="248"/>
        <end position="326"/>
    </location>
</feature>
<keyword evidence="6" id="KW-0239">DNA-directed DNA polymerase</keyword>
<comment type="catalytic activity">
    <reaction evidence="7">
        <text>DNA(n) + a 2'-deoxyribonucleoside 5'-triphosphate = DNA(n+1) + diphosphate</text>
        <dbReference type="Rhea" id="RHEA:22508"/>
        <dbReference type="Rhea" id="RHEA-COMP:17339"/>
        <dbReference type="Rhea" id="RHEA-COMP:17340"/>
        <dbReference type="ChEBI" id="CHEBI:33019"/>
        <dbReference type="ChEBI" id="CHEBI:61560"/>
        <dbReference type="ChEBI" id="CHEBI:173112"/>
        <dbReference type="EC" id="2.7.7.7"/>
    </reaction>
</comment>
<dbReference type="Gene3D" id="3.40.50.300">
    <property type="entry name" value="P-loop containing nucleotide triphosphate hydrolases"/>
    <property type="match status" value="1"/>
</dbReference>
<evidence type="ECO:0000313" key="9">
    <source>
        <dbReference type="EMBL" id="SDW75291.1"/>
    </source>
</evidence>
<evidence type="ECO:0000256" key="4">
    <source>
        <dbReference type="ARBA" id="ARBA00022695"/>
    </source>
</evidence>
<dbReference type="GO" id="GO:0006261">
    <property type="term" value="P:DNA-templated DNA replication"/>
    <property type="evidence" value="ECO:0007669"/>
    <property type="project" value="TreeGrafter"/>
</dbReference>
<evidence type="ECO:0000313" key="10">
    <source>
        <dbReference type="Proteomes" id="UP000199488"/>
    </source>
</evidence>
<protein>
    <recommendedName>
        <fullName evidence="2">DNA polymerase III subunit delta'</fullName>
        <ecNumber evidence="1">2.7.7.7</ecNumber>
    </recommendedName>
</protein>
<dbReference type="GO" id="GO:0003887">
    <property type="term" value="F:DNA-directed DNA polymerase activity"/>
    <property type="evidence" value="ECO:0007669"/>
    <property type="project" value="UniProtKB-KW"/>
</dbReference>
<sequence>MSWEAMQEEQPTVMSLLERSMNKDRVAHAYIFEGKAGAGKRETALLMAQRFFCVEKSGSVPCGECRECRRITHGNHSEVMFLQPEGASIKKAQVEMLQKEFTYKGMEARLKIYIIEDADRMTASAANSLLKFLEEPESPTLAILLTENAHFLLDTIQSRAQKIAFSPPSVERRRRLFQEREGTGEIAAGLLAKLAHVPGRENDAAQAEWIVQGRNLVIQLTEEVHQRLHSALLTLQDKWLVHFSDREELDIGLDMLLFWYRDLLSIIYGSDDITYFDQKATLERVALRFSEMEVVARLQAILEAKRRLRANANAQLLMEQLLIQLQEGS</sequence>
<evidence type="ECO:0000256" key="2">
    <source>
        <dbReference type="ARBA" id="ARBA00014363"/>
    </source>
</evidence>
<dbReference type="FunFam" id="3.40.50.300:FF:001255">
    <property type="entry name" value="DNA polymerase III subunit delta"/>
    <property type="match status" value="1"/>
</dbReference>
<dbReference type="EMBL" id="FNNC01000005">
    <property type="protein sequence ID" value="SDW75291.1"/>
    <property type="molecule type" value="Genomic_DNA"/>
</dbReference>
<dbReference type="InterPro" id="IPR004622">
    <property type="entry name" value="DNA_pol_HolB"/>
</dbReference>
<dbReference type="InterPro" id="IPR050238">
    <property type="entry name" value="DNA_Rep/Repair_Clamp_Loader"/>
</dbReference>
<evidence type="ECO:0000256" key="3">
    <source>
        <dbReference type="ARBA" id="ARBA00022679"/>
    </source>
</evidence>
<dbReference type="Pfam" id="PF13177">
    <property type="entry name" value="DNA_pol3_delta2"/>
    <property type="match status" value="1"/>
</dbReference>
<dbReference type="OrthoDB" id="9810148at2"/>
<dbReference type="Pfam" id="PF09115">
    <property type="entry name" value="DNApol3-delta_C"/>
    <property type="match status" value="1"/>
</dbReference>
<dbReference type="Proteomes" id="UP000199488">
    <property type="component" value="Unassembled WGS sequence"/>
</dbReference>
<name>A0A1H2W456_9BACI</name>
<keyword evidence="5" id="KW-0235">DNA replication</keyword>
<dbReference type="SUPFAM" id="SSF52540">
    <property type="entry name" value="P-loop containing nucleoside triphosphate hydrolases"/>
    <property type="match status" value="1"/>
</dbReference>
<evidence type="ECO:0000256" key="5">
    <source>
        <dbReference type="ARBA" id="ARBA00022705"/>
    </source>
</evidence>
<proteinExistence type="predicted"/>
<keyword evidence="4" id="KW-0548">Nucleotidyltransferase</keyword>
<dbReference type="InterPro" id="IPR015199">
    <property type="entry name" value="DNA_pol_III_delta_C"/>
</dbReference>
<evidence type="ECO:0000256" key="1">
    <source>
        <dbReference type="ARBA" id="ARBA00012417"/>
    </source>
</evidence>
<dbReference type="GO" id="GO:0003677">
    <property type="term" value="F:DNA binding"/>
    <property type="evidence" value="ECO:0007669"/>
    <property type="project" value="InterPro"/>
</dbReference>
<dbReference type="PANTHER" id="PTHR11669:SF8">
    <property type="entry name" value="DNA POLYMERASE III SUBUNIT DELTA"/>
    <property type="match status" value="1"/>
</dbReference>
<dbReference type="InterPro" id="IPR027417">
    <property type="entry name" value="P-loop_NTPase"/>
</dbReference>
<accession>A0A1H2W456</accession>
<dbReference type="NCBIfam" id="TIGR00678">
    <property type="entry name" value="holB"/>
    <property type="match status" value="1"/>
</dbReference>
<dbReference type="PANTHER" id="PTHR11669">
    <property type="entry name" value="REPLICATION FACTOR C / DNA POLYMERASE III GAMMA-TAU SUBUNIT"/>
    <property type="match status" value="1"/>
</dbReference>
<evidence type="ECO:0000259" key="8">
    <source>
        <dbReference type="Pfam" id="PF09115"/>
    </source>
</evidence>
<dbReference type="RefSeq" id="WP_091615608.1">
    <property type="nucleotide sequence ID" value="NZ_FNNC01000005.1"/>
</dbReference>
<dbReference type="GO" id="GO:0009360">
    <property type="term" value="C:DNA polymerase III complex"/>
    <property type="evidence" value="ECO:0007669"/>
    <property type="project" value="InterPro"/>
</dbReference>
<keyword evidence="3" id="KW-0808">Transferase</keyword>
<gene>
    <name evidence="9" type="ORF">SAMN05421781_2250</name>
</gene>
<dbReference type="GO" id="GO:0008408">
    <property type="term" value="F:3'-5' exonuclease activity"/>
    <property type="evidence" value="ECO:0007669"/>
    <property type="project" value="InterPro"/>
</dbReference>
<dbReference type="STRING" id="1122204.SAMN05421781_2250"/>